<feature type="domain" description="Cupin type-2" evidence="1">
    <location>
        <begin position="38"/>
        <end position="94"/>
    </location>
</feature>
<evidence type="ECO:0000313" key="2">
    <source>
        <dbReference type="EMBL" id="MDT0319627.1"/>
    </source>
</evidence>
<gene>
    <name evidence="2" type="ORF">RNC47_14910</name>
</gene>
<evidence type="ECO:0000259" key="1">
    <source>
        <dbReference type="Pfam" id="PF07883"/>
    </source>
</evidence>
<dbReference type="InterPro" id="IPR013096">
    <property type="entry name" value="Cupin_2"/>
</dbReference>
<sequence>MRVFRFDRGERSVDRYGSVGVVATRVAASAEGPVELTWLTVQPGGTIGAHPASATQLFLVVSGEGWVAGADGARVDVSAGWGVRWEAGERHASGTATGLVALAVEGPGLDAYEPDPHP</sequence>
<dbReference type="InterPro" id="IPR011051">
    <property type="entry name" value="RmlC_Cupin_sf"/>
</dbReference>
<comment type="caution">
    <text evidence="2">The sequence shown here is derived from an EMBL/GenBank/DDBJ whole genome shotgun (WGS) entry which is preliminary data.</text>
</comment>
<accession>A0ABU2LPW0</accession>
<reference evidence="3" key="1">
    <citation type="submission" date="2023-07" db="EMBL/GenBank/DDBJ databases">
        <title>30 novel species of actinomycetes from the DSMZ collection.</title>
        <authorList>
            <person name="Nouioui I."/>
        </authorList>
    </citation>
    <scope>NUCLEOTIDE SEQUENCE [LARGE SCALE GENOMIC DNA]</scope>
    <source>
        <strain evidence="3">DSM 44918</strain>
    </source>
</reference>
<dbReference type="Gene3D" id="2.60.120.10">
    <property type="entry name" value="Jelly Rolls"/>
    <property type="match status" value="1"/>
</dbReference>
<dbReference type="Pfam" id="PF07883">
    <property type="entry name" value="Cupin_2"/>
    <property type="match status" value="1"/>
</dbReference>
<evidence type="ECO:0000313" key="3">
    <source>
        <dbReference type="Proteomes" id="UP001183420"/>
    </source>
</evidence>
<organism evidence="2 3">
    <name type="scientific">Streptomyces millisiae</name>
    <dbReference type="NCBI Taxonomy" id="3075542"/>
    <lineage>
        <taxon>Bacteria</taxon>
        <taxon>Bacillati</taxon>
        <taxon>Actinomycetota</taxon>
        <taxon>Actinomycetes</taxon>
        <taxon>Kitasatosporales</taxon>
        <taxon>Streptomycetaceae</taxon>
        <taxon>Streptomyces</taxon>
    </lineage>
</organism>
<dbReference type="EMBL" id="JAVREM010000015">
    <property type="protein sequence ID" value="MDT0319627.1"/>
    <property type="molecule type" value="Genomic_DNA"/>
</dbReference>
<dbReference type="SUPFAM" id="SSF51182">
    <property type="entry name" value="RmlC-like cupins"/>
    <property type="match status" value="1"/>
</dbReference>
<proteinExistence type="predicted"/>
<name>A0ABU2LPW0_9ACTN</name>
<keyword evidence="3" id="KW-1185">Reference proteome</keyword>
<protein>
    <submittedName>
        <fullName evidence="2">Cupin domain-containing protein</fullName>
    </submittedName>
</protein>
<dbReference type="InterPro" id="IPR014710">
    <property type="entry name" value="RmlC-like_jellyroll"/>
</dbReference>
<dbReference type="Proteomes" id="UP001183420">
    <property type="component" value="Unassembled WGS sequence"/>
</dbReference>
<dbReference type="RefSeq" id="WP_311599039.1">
    <property type="nucleotide sequence ID" value="NZ_JAVREM010000015.1"/>
</dbReference>